<name>A0A1F7JHC6_9BACT</name>
<protein>
    <recommendedName>
        <fullName evidence="4">DUF763 domain-containing protein</fullName>
    </recommendedName>
</protein>
<dbReference type="AlphaFoldDB" id="A0A1F7JHC6"/>
<dbReference type="Proteomes" id="UP000177418">
    <property type="component" value="Unassembled WGS sequence"/>
</dbReference>
<comment type="caution">
    <text evidence="2">The sequence shown here is derived from an EMBL/GenBank/DDBJ whole genome shotgun (WGS) entry which is preliminary data.</text>
</comment>
<evidence type="ECO:0000313" key="3">
    <source>
        <dbReference type="Proteomes" id="UP000177418"/>
    </source>
</evidence>
<dbReference type="EMBL" id="MGAV01000012">
    <property type="protein sequence ID" value="OGK55010.1"/>
    <property type="molecule type" value="Genomic_DNA"/>
</dbReference>
<evidence type="ECO:0000313" key="2">
    <source>
        <dbReference type="EMBL" id="OGK55010.1"/>
    </source>
</evidence>
<evidence type="ECO:0008006" key="4">
    <source>
        <dbReference type="Google" id="ProtNLM"/>
    </source>
</evidence>
<gene>
    <name evidence="2" type="ORF">A3H78_00860</name>
</gene>
<feature type="region of interest" description="Disordered" evidence="1">
    <location>
        <begin position="169"/>
        <end position="199"/>
    </location>
</feature>
<organism evidence="2 3">
    <name type="scientific">Candidatus Roizmanbacteria bacterium RIFCSPLOWO2_02_FULL_36_11</name>
    <dbReference type="NCBI Taxonomy" id="1802071"/>
    <lineage>
        <taxon>Bacteria</taxon>
        <taxon>Candidatus Roizmaniibacteriota</taxon>
    </lineage>
</organism>
<dbReference type="PANTHER" id="PTHR38597">
    <property type="entry name" value="BLL3834 PROTEIN"/>
    <property type="match status" value="1"/>
</dbReference>
<sequence>MISRGIATFTLDYGKCPRWLFERMVKLGREMVYIIVDEYGPQELVRRVADPVWFQSLGTVLAFDWNASGLTTILTAVLKESIRGQENNLGLYIAGGKGKTSRKTPDEIMYLSEKANIQEESAKKLVYNSKMAAKVDSSLVQDGYQLYHHTMFFALGGLMPRFSTPVGALPRSVSSPLTAKSDRNGESQGARNGHLHQDNHIPPRVVWSVVQQGMNTENTTARRYHWYSDNIENIVIEPHSGIASQAKSSTLNLTNRKSKKVQDNSVGFIKEGYNSVMKDINILRRHSSSLSRMISVQKGEAQLTLLDLYDQDFHTHPVVAEDFSKSKYLEKVLYQACEQKPKSYESLLAQKGIGPKTMRALSLVSEVIYGAAPSYEDPARYSFAHGGKDAIPYPVDRQTYDNTIEFFKKVINKTRLGFSEKQKLVSKLESK</sequence>
<evidence type="ECO:0000256" key="1">
    <source>
        <dbReference type="SAM" id="MobiDB-lite"/>
    </source>
</evidence>
<accession>A0A1F7JHC6</accession>
<reference evidence="2 3" key="1">
    <citation type="journal article" date="2016" name="Nat. Commun.">
        <title>Thousands of microbial genomes shed light on interconnected biogeochemical processes in an aquifer system.</title>
        <authorList>
            <person name="Anantharaman K."/>
            <person name="Brown C.T."/>
            <person name="Hug L.A."/>
            <person name="Sharon I."/>
            <person name="Castelle C.J."/>
            <person name="Probst A.J."/>
            <person name="Thomas B.C."/>
            <person name="Singh A."/>
            <person name="Wilkins M.J."/>
            <person name="Karaoz U."/>
            <person name="Brodie E.L."/>
            <person name="Williams K.H."/>
            <person name="Hubbard S.S."/>
            <person name="Banfield J.F."/>
        </authorList>
    </citation>
    <scope>NUCLEOTIDE SEQUENCE [LARGE SCALE GENOMIC DNA]</scope>
</reference>
<dbReference type="Pfam" id="PF05559">
    <property type="entry name" value="DUF763"/>
    <property type="match status" value="2"/>
</dbReference>
<proteinExistence type="predicted"/>
<dbReference type="PANTHER" id="PTHR38597:SF1">
    <property type="entry name" value="BLL3834 PROTEIN"/>
    <property type="match status" value="1"/>
</dbReference>
<dbReference type="InterPro" id="IPR008482">
    <property type="entry name" value="DUF763"/>
</dbReference>